<keyword evidence="1" id="KW-0472">Membrane</keyword>
<reference evidence="2 3" key="1">
    <citation type="submission" date="2019-08" db="EMBL/GenBank/DDBJ databases">
        <title>Whole genome of Aphis craccivora.</title>
        <authorList>
            <person name="Voronova N.V."/>
            <person name="Shulinski R.S."/>
            <person name="Bandarenka Y.V."/>
            <person name="Zhorov D.G."/>
            <person name="Warner D."/>
        </authorList>
    </citation>
    <scope>NUCLEOTIDE SEQUENCE [LARGE SCALE GENOMIC DNA]</scope>
    <source>
        <strain evidence="2">180601</strain>
        <tissue evidence="2">Whole Body</tissue>
    </source>
</reference>
<sequence>MLRTKYLKVCTVFSSDVLFRFQANLVIIFTNYILWIAISYSRNLNSKKKTHINNHEIIKYTDTPKLMENLNNWSINNSKKSTFFENLTFLNYNHIKKSILSKTGFAVFPNAFENYWKFFTFDPPKYQLDSLSYQKQVTLFKIEAFLLLQNVVTHKKKTHIIFFIHIFVFFHSKAEYISDRLVNHSNFDFCESKLSERYFSTEYKCIITLNIA</sequence>
<keyword evidence="1" id="KW-0812">Transmembrane</keyword>
<evidence type="ECO:0000256" key="1">
    <source>
        <dbReference type="SAM" id="Phobius"/>
    </source>
</evidence>
<dbReference type="EMBL" id="VUJU01000603">
    <property type="protein sequence ID" value="KAF0769398.1"/>
    <property type="molecule type" value="Genomic_DNA"/>
</dbReference>
<dbReference type="AlphaFoldDB" id="A0A6G0ZEN5"/>
<keyword evidence="1" id="KW-1133">Transmembrane helix</keyword>
<name>A0A6G0ZEN5_APHCR</name>
<proteinExistence type="predicted"/>
<accession>A0A6G0ZEN5</accession>
<organism evidence="2 3">
    <name type="scientific">Aphis craccivora</name>
    <name type="common">Cowpea aphid</name>
    <dbReference type="NCBI Taxonomy" id="307492"/>
    <lineage>
        <taxon>Eukaryota</taxon>
        <taxon>Metazoa</taxon>
        <taxon>Ecdysozoa</taxon>
        <taxon>Arthropoda</taxon>
        <taxon>Hexapoda</taxon>
        <taxon>Insecta</taxon>
        <taxon>Pterygota</taxon>
        <taxon>Neoptera</taxon>
        <taxon>Paraneoptera</taxon>
        <taxon>Hemiptera</taxon>
        <taxon>Sternorrhyncha</taxon>
        <taxon>Aphidomorpha</taxon>
        <taxon>Aphidoidea</taxon>
        <taxon>Aphididae</taxon>
        <taxon>Aphidini</taxon>
        <taxon>Aphis</taxon>
        <taxon>Aphis</taxon>
    </lineage>
</organism>
<evidence type="ECO:0000313" key="3">
    <source>
        <dbReference type="Proteomes" id="UP000478052"/>
    </source>
</evidence>
<dbReference type="Proteomes" id="UP000478052">
    <property type="component" value="Unassembled WGS sequence"/>
</dbReference>
<evidence type="ECO:0000313" key="2">
    <source>
        <dbReference type="EMBL" id="KAF0769398.1"/>
    </source>
</evidence>
<protein>
    <submittedName>
        <fullName evidence="2">Sec23 trunk domain-containing protein</fullName>
    </submittedName>
</protein>
<gene>
    <name evidence="2" type="ORF">FWK35_00006767</name>
</gene>
<feature type="transmembrane region" description="Helical" evidence="1">
    <location>
        <begin position="21"/>
        <end position="40"/>
    </location>
</feature>
<comment type="caution">
    <text evidence="2">The sequence shown here is derived from an EMBL/GenBank/DDBJ whole genome shotgun (WGS) entry which is preliminary data.</text>
</comment>
<keyword evidence="3" id="KW-1185">Reference proteome</keyword>